<feature type="domain" description="HNH nuclease" evidence="1">
    <location>
        <begin position="71"/>
        <end position="124"/>
    </location>
</feature>
<dbReference type="GO" id="GO:0004519">
    <property type="term" value="F:endonuclease activity"/>
    <property type="evidence" value="ECO:0007669"/>
    <property type="project" value="UniProtKB-KW"/>
</dbReference>
<dbReference type="RefSeq" id="WP_168057701.1">
    <property type="nucleotide sequence ID" value="NZ_VTOW01000001.1"/>
</dbReference>
<sequence length="184" mass="21362">MEMTLLLNATYEPLRVIPWKKAILLLCQGKVEVLEVYDREIRGVSISFRLPSVLRLLELVKIKKNQRVVKFSRGNIFARDKHSCQYCGQRFRADELTFDHVVPIAKGGKKTWTNIVTACIRCNNRKSGRTPDEANMRLIKKPEKPSWSPSLTITIGIKKTPESWRDYLYWNLSLEEDLPDEEPS</sequence>
<reference evidence="2 3" key="1">
    <citation type="journal article" date="2020" name="Nature">
        <title>Bacterial chemolithoautotrophy via manganese oxidation.</title>
        <authorList>
            <person name="Yu H."/>
            <person name="Leadbetter J.R."/>
        </authorList>
    </citation>
    <scope>NUCLEOTIDE SEQUENCE [LARGE SCALE GENOMIC DNA]</scope>
    <source>
        <strain evidence="2 3">Mn-1</strain>
    </source>
</reference>
<dbReference type="InterPro" id="IPR029471">
    <property type="entry name" value="HNH_5"/>
</dbReference>
<dbReference type="SMART" id="SM00507">
    <property type="entry name" value="HNHc"/>
    <property type="match status" value="1"/>
</dbReference>
<comment type="caution">
    <text evidence="2">The sequence shown here is derived from an EMBL/GenBank/DDBJ whole genome shotgun (WGS) entry which is preliminary data.</text>
</comment>
<keyword evidence="2" id="KW-0255">Endonuclease</keyword>
<keyword evidence="3" id="KW-1185">Reference proteome</keyword>
<dbReference type="PANTHER" id="PTHR33877:SF2">
    <property type="entry name" value="OS07G0170200 PROTEIN"/>
    <property type="match status" value="1"/>
</dbReference>
<dbReference type="AlphaFoldDB" id="A0A7X6I982"/>
<keyword evidence="2" id="KW-0540">Nuclease</keyword>
<accession>A0A7X6I982</accession>
<dbReference type="EMBL" id="VTOW01000001">
    <property type="protein sequence ID" value="NKE69401.1"/>
    <property type="molecule type" value="Genomic_DNA"/>
</dbReference>
<proteinExistence type="predicted"/>
<evidence type="ECO:0000313" key="2">
    <source>
        <dbReference type="EMBL" id="NKE69401.1"/>
    </source>
</evidence>
<protein>
    <submittedName>
        <fullName evidence="2">HNH endonuclease</fullName>
    </submittedName>
</protein>
<gene>
    <name evidence="2" type="ORF">MNODULE_01370</name>
</gene>
<dbReference type="Gene3D" id="1.10.30.50">
    <property type="match status" value="1"/>
</dbReference>
<dbReference type="Pfam" id="PF14279">
    <property type="entry name" value="HNH_5"/>
    <property type="match status" value="1"/>
</dbReference>
<evidence type="ECO:0000313" key="3">
    <source>
        <dbReference type="Proteomes" id="UP000534783"/>
    </source>
</evidence>
<organism evidence="2 3">
    <name type="scientific">Candidatus Manganitrophus noduliformans</name>
    <dbReference type="NCBI Taxonomy" id="2606439"/>
    <lineage>
        <taxon>Bacteria</taxon>
        <taxon>Pseudomonadati</taxon>
        <taxon>Nitrospirota</taxon>
        <taxon>Nitrospiria</taxon>
        <taxon>Candidatus Troglogloeales</taxon>
        <taxon>Candidatus Manganitrophaceae</taxon>
        <taxon>Candidatus Manganitrophus</taxon>
    </lineage>
</organism>
<evidence type="ECO:0000259" key="1">
    <source>
        <dbReference type="SMART" id="SM00507"/>
    </source>
</evidence>
<dbReference type="InterPro" id="IPR003615">
    <property type="entry name" value="HNH_nuc"/>
</dbReference>
<dbReference type="PANTHER" id="PTHR33877">
    <property type="entry name" value="SLL1193 PROTEIN"/>
    <property type="match status" value="1"/>
</dbReference>
<name>A0A7X6I982_9BACT</name>
<dbReference type="Proteomes" id="UP000534783">
    <property type="component" value="Unassembled WGS sequence"/>
</dbReference>
<dbReference type="InterPro" id="IPR052892">
    <property type="entry name" value="NA-targeting_endonuclease"/>
</dbReference>
<keyword evidence="2" id="KW-0378">Hydrolase</keyword>
<dbReference type="CDD" id="cd00085">
    <property type="entry name" value="HNHc"/>
    <property type="match status" value="1"/>
</dbReference>